<accession>A0A2T3W4G2</accession>
<gene>
    <name evidence="1" type="ORF">C8263_16130</name>
</gene>
<dbReference type="Pfam" id="PF11303">
    <property type="entry name" value="DUF3105"/>
    <property type="match status" value="1"/>
</dbReference>
<protein>
    <recommendedName>
        <fullName evidence="3">DUF3105 domain-containing protein</fullName>
    </recommendedName>
</protein>
<dbReference type="RefSeq" id="WP_107139174.1">
    <property type="nucleotide sequence ID" value="NZ_PYSV01000020.1"/>
</dbReference>
<evidence type="ECO:0008006" key="3">
    <source>
        <dbReference type="Google" id="ProtNLM"/>
    </source>
</evidence>
<dbReference type="AlphaFoldDB" id="A0A2T3W4G2"/>
<name>A0A2T3W4G2_9DEIO</name>
<dbReference type="Proteomes" id="UP000240317">
    <property type="component" value="Unassembled WGS sequence"/>
</dbReference>
<dbReference type="PROSITE" id="PS51257">
    <property type="entry name" value="PROKAR_LIPOPROTEIN"/>
    <property type="match status" value="1"/>
</dbReference>
<keyword evidence="2" id="KW-1185">Reference proteome</keyword>
<evidence type="ECO:0000313" key="2">
    <source>
        <dbReference type="Proteomes" id="UP000240317"/>
    </source>
</evidence>
<reference evidence="1 2" key="1">
    <citation type="submission" date="2018-03" db="EMBL/GenBank/DDBJ databases">
        <title>Draft genome of Deinococcus sp. OD32.</title>
        <authorList>
            <person name="Wang X.-P."/>
            <person name="Du Z.-J."/>
        </authorList>
    </citation>
    <scope>NUCLEOTIDE SEQUENCE [LARGE SCALE GENOMIC DNA]</scope>
    <source>
        <strain evidence="1 2">OD32</strain>
    </source>
</reference>
<comment type="caution">
    <text evidence="1">The sequence shown here is derived from an EMBL/GenBank/DDBJ whole genome shotgun (WGS) entry which is preliminary data.</text>
</comment>
<proteinExistence type="predicted"/>
<evidence type="ECO:0000313" key="1">
    <source>
        <dbReference type="EMBL" id="PTA66759.1"/>
    </source>
</evidence>
<dbReference type="OrthoDB" id="164831at2"/>
<sequence>MKRMLLLTTSVLLASCANRGGDIDGVQSFQHEGGDHQEGRIAYAARPPAGGAHHPTWQNCGVYDQPIYDEYAVHSLEHGAVWVSYQRNLPAAQLETLKQLVDGRTSTLLSPHDAQTAPVIITAWNKQLAVQDAADQRLKRFLEMYEQSKEAPERGASCSGAYSGTV</sequence>
<organism evidence="1 2">
    <name type="scientific">Deinococcus arcticus</name>
    <dbReference type="NCBI Taxonomy" id="2136176"/>
    <lineage>
        <taxon>Bacteria</taxon>
        <taxon>Thermotogati</taxon>
        <taxon>Deinococcota</taxon>
        <taxon>Deinococci</taxon>
        <taxon>Deinococcales</taxon>
        <taxon>Deinococcaceae</taxon>
        <taxon>Deinococcus</taxon>
    </lineage>
</organism>
<dbReference type="InterPro" id="IPR021454">
    <property type="entry name" value="DUF3105"/>
</dbReference>
<dbReference type="EMBL" id="PYSV01000020">
    <property type="protein sequence ID" value="PTA66759.1"/>
    <property type="molecule type" value="Genomic_DNA"/>
</dbReference>